<dbReference type="InterPro" id="IPR036895">
    <property type="entry name" value="Uracil-DNA_glycosylase-like_sf"/>
</dbReference>
<accession>A0A412TP39</accession>
<gene>
    <name evidence="1" type="ORF">DWW57_11810</name>
</gene>
<evidence type="ECO:0000313" key="2">
    <source>
        <dbReference type="Proteomes" id="UP000284243"/>
    </source>
</evidence>
<comment type="caution">
    <text evidence="1">The sequence shown here is derived from an EMBL/GenBank/DDBJ whole genome shotgun (WGS) entry which is preliminary data.</text>
</comment>
<proteinExistence type="predicted"/>
<dbReference type="AlphaFoldDB" id="A0A412TP39"/>
<dbReference type="Proteomes" id="UP000284243">
    <property type="component" value="Unassembled WGS sequence"/>
</dbReference>
<protein>
    <submittedName>
        <fullName evidence="1">Uracil-DNA glycosylase family protein</fullName>
    </submittedName>
</protein>
<sequence length="206" mass="23950">MYVLINFVCMKTDEIKTEIHPLEPFFPQGARLLMMGSFPPKRERWKMDFYYPNFQNDMWRIFGLVFFDDKEHFLTADKKSFCEQRIRDFLIRQGIALTDSGREVVRQKDNASDKFLEIVRKIDLSDVLRQLPHCVAIATTGQKATDTLLSLVEASQPPVGGFSTFHFEGRTIRLYRMPSSSRAYPKPLPEKAAVYKRMFGEVGGFF</sequence>
<evidence type="ECO:0000313" key="1">
    <source>
        <dbReference type="EMBL" id="RGU55597.1"/>
    </source>
</evidence>
<dbReference type="SUPFAM" id="SSF52141">
    <property type="entry name" value="Uracil-DNA glycosylase-like"/>
    <property type="match status" value="1"/>
</dbReference>
<dbReference type="Gene3D" id="3.40.470.10">
    <property type="entry name" value="Uracil-DNA glycosylase-like domain"/>
    <property type="match status" value="1"/>
</dbReference>
<name>A0A412TP39_9BACT</name>
<reference evidence="1 2" key="1">
    <citation type="submission" date="2018-08" db="EMBL/GenBank/DDBJ databases">
        <title>A genome reference for cultivated species of the human gut microbiota.</title>
        <authorList>
            <person name="Zou Y."/>
            <person name="Xue W."/>
            <person name="Luo G."/>
        </authorList>
    </citation>
    <scope>NUCLEOTIDE SEQUENCE [LARGE SCALE GENOMIC DNA]</scope>
    <source>
        <strain evidence="1 2">AF16-14</strain>
    </source>
</reference>
<organism evidence="1 2">
    <name type="scientific">Odoribacter splanchnicus</name>
    <dbReference type="NCBI Taxonomy" id="28118"/>
    <lineage>
        <taxon>Bacteria</taxon>
        <taxon>Pseudomonadati</taxon>
        <taxon>Bacteroidota</taxon>
        <taxon>Bacteroidia</taxon>
        <taxon>Bacteroidales</taxon>
        <taxon>Odoribacteraceae</taxon>
        <taxon>Odoribacter</taxon>
    </lineage>
</organism>
<dbReference type="CDD" id="cd10032">
    <property type="entry name" value="UDG-F6_HDG"/>
    <property type="match status" value="1"/>
</dbReference>
<dbReference type="EMBL" id="QRYC01000016">
    <property type="protein sequence ID" value="RGU55597.1"/>
    <property type="molecule type" value="Genomic_DNA"/>
</dbReference>